<proteinExistence type="predicted"/>
<gene>
    <name evidence="3" type="ORF">TPR58_03420</name>
</gene>
<evidence type="ECO:0000313" key="3">
    <source>
        <dbReference type="EMBL" id="MEN3746205.1"/>
    </source>
</evidence>
<feature type="signal peptide" evidence="1">
    <location>
        <begin position="1"/>
        <end position="19"/>
    </location>
</feature>
<organism evidence="3 4">
    <name type="scientific">Sphingomonas rustica</name>
    <dbReference type="NCBI Taxonomy" id="3103142"/>
    <lineage>
        <taxon>Bacteria</taxon>
        <taxon>Pseudomonadati</taxon>
        <taxon>Pseudomonadota</taxon>
        <taxon>Alphaproteobacteria</taxon>
        <taxon>Sphingomonadales</taxon>
        <taxon>Sphingomonadaceae</taxon>
        <taxon>Sphingomonas</taxon>
    </lineage>
</organism>
<accession>A0ABV0B4Y6</accession>
<keyword evidence="4" id="KW-1185">Reference proteome</keyword>
<sequence>MIRRCTAAALLMLPGAALAQSESEATVAQTNLRYDEDWARLRDLPHRNADWWHRLKDRPLDGDGDIRLTLGAEARARFEAFRDNLWGQPPAPDDGYLWLRLMPLAELRAGPVRAFVQGIAAHADGVAAGAGPADTTGIDVLQAFADVRLPLGSHATLTLRGGRELVALGSERLVGLRYGPNVPQAFDGVRGMLDIGSVRIDAFDLRPVAVGPGNFDDRTSPTRALRGVYATLPLAAGAKADLYWLRYRDRVARFQGANGEERRDTFGARLWGRNGGLAWNWEAMLQRGRFQGEAIRAWSIASETSYTWPRLAFAPRLRLRANIASGDRNPADGVLGTFNAMFPKGKYFGELSPIGPRNIVNLHPSMDFDLGGGVTAEIAGIAYWRASRGDGIYDVPGQLIRGPGGSRARHIGNQIEASMSWQATPTLSFSASASLFSAGRFVRETGPDEPIRMIAGEAMLRF</sequence>
<evidence type="ECO:0000256" key="1">
    <source>
        <dbReference type="SAM" id="SignalP"/>
    </source>
</evidence>
<dbReference type="RefSeq" id="WP_346245214.1">
    <property type="nucleotide sequence ID" value="NZ_JBDIZK010000002.1"/>
</dbReference>
<reference evidence="3 4" key="1">
    <citation type="submission" date="2024-05" db="EMBL/GenBank/DDBJ databases">
        <title>Sphingomonas sp. HF-S3 16S ribosomal RNA gene Genome sequencing and assembly.</title>
        <authorList>
            <person name="Lee H."/>
        </authorList>
    </citation>
    <scope>NUCLEOTIDE SEQUENCE [LARGE SCALE GENOMIC DNA]</scope>
    <source>
        <strain evidence="3 4">HF-S3</strain>
    </source>
</reference>
<name>A0ABV0B4Y6_9SPHN</name>
<feature type="chain" id="PRO_5045963587" evidence="1">
    <location>
        <begin position="20"/>
        <end position="462"/>
    </location>
</feature>
<evidence type="ECO:0000259" key="2">
    <source>
        <dbReference type="Pfam" id="PF13372"/>
    </source>
</evidence>
<feature type="domain" description="Alginate export" evidence="2">
    <location>
        <begin position="67"/>
        <end position="448"/>
    </location>
</feature>
<protein>
    <submittedName>
        <fullName evidence="3">Alginate export family protein</fullName>
    </submittedName>
</protein>
<keyword evidence="1" id="KW-0732">Signal</keyword>
<dbReference type="Pfam" id="PF13372">
    <property type="entry name" value="Alginate_exp"/>
    <property type="match status" value="1"/>
</dbReference>
<dbReference type="InterPro" id="IPR025388">
    <property type="entry name" value="Alginate_export_dom"/>
</dbReference>
<dbReference type="EMBL" id="JBDIZK010000002">
    <property type="protein sequence ID" value="MEN3746205.1"/>
    <property type="molecule type" value="Genomic_DNA"/>
</dbReference>
<evidence type="ECO:0000313" key="4">
    <source>
        <dbReference type="Proteomes" id="UP001427805"/>
    </source>
</evidence>
<dbReference type="Proteomes" id="UP001427805">
    <property type="component" value="Unassembled WGS sequence"/>
</dbReference>
<comment type="caution">
    <text evidence="3">The sequence shown here is derived from an EMBL/GenBank/DDBJ whole genome shotgun (WGS) entry which is preliminary data.</text>
</comment>